<dbReference type="InterPro" id="IPR003018">
    <property type="entry name" value="GAF"/>
</dbReference>
<dbReference type="PROSITE" id="PS50113">
    <property type="entry name" value="PAC"/>
    <property type="match status" value="1"/>
</dbReference>
<evidence type="ECO:0000256" key="2">
    <source>
        <dbReference type="ARBA" id="ARBA00012438"/>
    </source>
</evidence>
<dbReference type="InterPro" id="IPR029016">
    <property type="entry name" value="GAF-like_dom_sf"/>
</dbReference>
<dbReference type="SUPFAM" id="SSF55874">
    <property type="entry name" value="ATPase domain of HSP90 chaperone/DNA topoisomerase II/histidine kinase"/>
    <property type="match status" value="1"/>
</dbReference>
<dbReference type="Gene3D" id="3.30.450.40">
    <property type="match status" value="1"/>
</dbReference>
<dbReference type="GO" id="GO:0005886">
    <property type="term" value="C:plasma membrane"/>
    <property type="evidence" value="ECO:0007669"/>
    <property type="project" value="TreeGrafter"/>
</dbReference>
<dbReference type="PRINTS" id="PR00344">
    <property type="entry name" value="BCTRLSENSOR"/>
</dbReference>
<dbReference type="SUPFAM" id="SSF55781">
    <property type="entry name" value="GAF domain-like"/>
    <property type="match status" value="1"/>
</dbReference>
<evidence type="ECO:0000313" key="11">
    <source>
        <dbReference type="EMBL" id="SDR71031.1"/>
    </source>
</evidence>
<keyword evidence="4" id="KW-0808">Transferase</keyword>
<sequence>MITIPTSKQNLNFQNIPLNLEQTLNDLPVPVLICDREGRITFANKSFGQISYHKNNTGRSLLEENTLEFLDASGNEIPAERSPIAEIISLKKATGKVKVYLKKTEDYSYTMVATIHKGTDGSVLAYQFNFSPQYHSEKRFLKKNTLSAIVEFSNDAIISKDLNGIITSWNRGAQKIFEYTEKEVIGKHISILIPESRLHEEDLISNTIKSGKSLNHFETVRFSKSGKKIPLSLTVSPIKNDFGKIIGASKVARDISDRVKGEEKHARLSAIVESSDDAIISKDLKGVITSWNKGARRIFGYSEKEVLGKSITILIPEDRMDEEKQILSKIHAGLRIDHFETIRQTKAGKKIPISVSVSPLKDRHGKIIGASKIARNIEEQIKSKKKIEGYVEKLRILNSVGKDISTKLDLKTVLQKVTDATTALSGAEFGAFFYNSEADSGESMMLYTLSGAPKEDFEKLGMPRQIGVFQPAFSAQGIIRIDDLTADKHFDNNSPHYRMLKRYLNVTSYMAIPVISTSGSIIGGLIFGHPEKAVFKKEHEIMVRNIAAQAAIALDNSQLFEKVKSLSEKKDEFIALASHELKTPLTTIKGYLQFLENKIEEPRIKLFLTKTLDQANRLNNLIDDLLNMSRIEAGKLQFNYERFDIKELLQEMCETFNYTEGSHQLISDFGDDPVYVKADKQRIEQVLNNLLNNAEKYSPNADKIYLKLKNDDKKATVTVEDEGLGLTPEQQQMVFSRFYRAESTKGINGLGLGLYLTKQIIDSHSGELAVKSEEGKGSEFYFSLPLDL</sequence>
<dbReference type="Pfam" id="PF13188">
    <property type="entry name" value="PAS_8"/>
    <property type="match status" value="1"/>
</dbReference>
<evidence type="ECO:0000256" key="5">
    <source>
        <dbReference type="ARBA" id="ARBA00022777"/>
    </source>
</evidence>
<evidence type="ECO:0000259" key="8">
    <source>
        <dbReference type="PROSITE" id="PS50109"/>
    </source>
</evidence>
<dbReference type="InterPro" id="IPR013767">
    <property type="entry name" value="PAS_fold"/>
</dbReference>
<comment type="catalytic activity">
    <reaction evidence="1">
        <text>ATP + protein L-histidine = ADP + protein N-phospho-L-histidine.</text>
        <dbReference type="EC" id="2.7.13.3"/>
    </reaction>
</comment>
<evidence type="ECO:0000256" key="6">
    <source>
        <dbReference type="ARBA" id="ARBA00023012"/>
    </source>
</evidence>
<dbReference type="Pfam" id="PF00512">
    <property type="entry name" value="HisKA"/>
    <property type="match status" value="1"/>
</dbReference>
<dbReference type="Gene3D" id="3.30.450.20">
    <property type="entry name" value="PAS domain"/>
    <property type="match status" value="3"/>
</dbReference>
<dbReference type="InterPro" id="IPR003594">
    <property type="entry name" value="HATPase_dom"/>
</dbReference>
<keyword evidence="7" id="KW-0472">Membrane</keyword>
<feature type="domain" description="PAS" evidence="9">
    <location>
        <begin position="142"/>
        <end position="211"/>
    </location>
</feature>
<dbReference type="Pfam" id="PF02518">
    <property type="entry name" value="HATPase_c"/>
    <property type="match status" value="1"/>
</dbReference>
<dbReference type="GO" id="GO:0006355">
    <property type="term" value="P:regulation of DNA-templated transcription"/>
    <property type="evidence" value="ECO:0007669"/>
    <property type="project" value="InterPro"/>
</dbReference>
<dbReference type="InterPro" id="IPR036890">
    <property type="entry name" value="HATPase_C_sf"/>
</dbReference>
<dbReference type="PANTHER" id="PTHR43047">
    <property type="entry name" value="TWO-COMPONENT HISTIDINE PROTEIN KINASE"/>
    <property type="match status" value="1"/>
</dbReference>
<dbReference type="SMART" id="SM00086">
    <property type="entry name" value="PAC"/>
    <property type="match status" value="2"/>
</dbReference>
<dbReference type="EMBL" id="LT629745">
    <property type="protein sequence ID" value="SDR71031.1"/>
    <property type="molecule type" value="Genomic_DNA"/>
</dbReference>
<feature type="domain" description="Histidine kinase" evidence="8">
    <location>
        <begin position="576"/>
        <end position="788"/>
    </location>
</feature>
<dbReference type="AlphaFoldDB" id="A0A1H1L8U7"/>
<dbReference type="EC" id="2.7.13.3" evidence="2"/>
<dbReference type="GO" id="GO:0009927">
    <property type="term" value="F:histidine phosphotransfer kinase activity"/>
    <property type="evidence" value="ECO:0007669"/>
    <property type="project" value="TreeGrafter"/>
</dbReference>
<dbReference type="Proteomes" id="UP000198858">
    <property type="component" value="Chromosome I"/>
</dbReference>
<feature type="domain" description="PAC" evidence="10">
    <location>
        <begin position="215"/>
        <end position="267"/>
    </location>
</feature>
<dbReference type="SMART" id="SM00065">
    <property type="entry name" value="GAF"/>
    <property type="match status" value="1"/>
</dbReference>
<dbReference type="InterPro" id="IPR036097">
    <property type="entry name" value="HisK_dim/P_sf"/>
</dbReference>
<evidence type="ECO:0000313" key="12">
    <source>
        <dbReference type="Proteomes" id="UP000198858"/>
    </source>
</evidence>
<evidence type="ECO:0000259" key="10">
    <source>
        <dbReference type="PROSITE" id="PS50113"/>
    </source>
</evidence>
<evidence type="ECO:0000259" key="9">
    <source>
        <dbReference type="PROSITE" id="PS50112"/>
    </source>
</evidence>
<dbReference type="InterPro" id="IPR001610">
    <property type="entry name" value="PAC"/>
</dbReference>
<dbReference type="SUPFAM" id="SSF47384">
    <property type="entry name" value="Homodimeric domain of signal transducing histidine kinase"/>
    <property type="match status" value="1"/>
</dbReference>
<name>A0A1H1L8U7_9FLAO</name>
<dbReference type="Gene3D" id="3.30.565.10">
    <property type="entry name" value="Histidine kinase-like ATPase, C-terminal domain"/>
    <property type="match status" value="1"/>
</dbReference>
<dbReference type="SMART" id="SM00388">
    <property type="entry name" value="HisKA"/>
    <property type="match status" value="1"/>
</dbReference>
<dbReference type="CDD" id="cd00075">
    <property type="entry name" value="HATPase"/>
    <property type="match status" value="1"/>
</dbReference>
<dbReference type="SUPFAM" id="SSF55785">
    <property type="entry name" value="PYP-like sensor domain (PAS domain)"/>
    <property type="match status" value="2"/>
</dbReference>
<organism evidence="11 12">
    <name type="scientific">Christiangramia echinicola</name>
    <dbReference type="NCBI Taxonomy" id="279359"/>
    <lineage>
        <taxon>Bacteria</taxon>
        <taxon>Pseudomonadati</taxon>
        <taxon>Bacteroidota</taxon>
        <taxon>Flavobacteriia</taxon>
        <taxon>Flavobacteriales</taxon>
        <taxon>Flavobacteriaceae</taxon>
        <taxon>Christiangramia</taxon>
    </lineage>
</organism>
<dbReference type="GO" id="GO:0000155">
    <property type="term" value="F:phosphorelay sensor kinase activity"/>
    <property type="evidence" value="ECO:0007669"/>
    <property type="project" value="InterPro"/>
</dbReference>
<dbReference type="STRING" id="1250231.SAMN04488552_0639"/>
<dbReference type="Pfam" id="PF00989">
    <property type="entry name" value="PAS"/>
    <property type="match status" value="2"/>
</dbReference>
<evidence type="ECO:0000256" key="1">
    <source>
        <dbReference type="ARBA" id="ARBA00000085"/>
    </source>
</evidence>
<evidence type="ECO:0000256" key="4">
    <source>
        <dbReference type="ARBA" id="ARBA00022679"/>
    </source>
</evidence>
<gene>
    <name evidence="11" type="ORF">SAMN04488552_0639</name>
</gene>
<dbReference type="Pfam" id="PF13185">
    <property type="entry name" value="GAF_2"/>
    <property type="match status" value="1"/>
</dbReference>
<dbReference type="RefSeq" id="WP_089661265.1">
    <property type="nucleotide sequence ID" value="NZ_LT629745.1"/>
</dbReference>
<dbReference type="PROSITE" id="PS50109">
    <property type="entry name" value="HIS_KIN"/>
    <property type="match status" value="1"/>
</dbReference>
<keyword evidence="12" id="KW-1185">Reference proteome</keyword>
<proteinExistence type="predicted"/>
<dbReference type="InterPro" id="IPR000700">
    <property type="entry name" value="PAS-assoc_C"/>
</dbReference>
<accession>A0A1H1L8U7</accession>
<dbReference type="InterPro" id="IPR005467">
    <property type="entry name" value="His_kinase_dom"/>
</dbReference>
<evidence type="ECO:0000256" key="7">
    <source>
        <dbReference type="ARBA" id="ARBA00023136"/>
    </source>
</evidence>
<dbReference type="InterPro" id="IPR004358">
    <property type="entry name" value="Sig_transdc_His_kin-like_C"/>
</dbReference>
<dbReference type="SMART" id="SM00091">
    <property type="entry name" value="PAS"/>
    <property type="match status" value="3"/>
</dbReference>
<feature type="domain" description="PAS" evidence="9">
    <location>
        <begin position="264"/>
        <end position="333"/>
    </location>
</feature>
<dbReference type="CDD" id="cd00130">
    <property type="entry name" value="PAS"/>
    <property type="match status" value="2"/>
</dbReference>
<dbReference type="Gene3D" id="1.10.287.130">
    <property type="match status" value="1"/>
</dbReference>
<dbReference type="FunFam" id="1.10.287.130:FF:000001">
    <property type="entry name" value="Two-component sensor histidine kinase"/>
    <property type="match status" value="1"/>
</dbReference>
<keyword evidence="6" id="KW-0902">Two-component regulatory system</keyword>
<dbReference type="InterPro" id="IPR000014">
    <property type="entry name" value="PAS"/>
</dbReference>
<dbReference type="NCBIfam" id="TIGR00229">
    <property type="entry name" value="sensory_box"/>
    <property type="match status" value="2"/>
</dbReference>
<dbReference type="PROSITE" id="PS50112">
    <property type="entry name" value="PAS"/>
    <property type="match status" value="2"/>
</dbReference>
<keyword evidence="5" id="KW-0418">Kinase</keyword>
<dbReference type="InterPro" id="IPR003661">
    <property type="entry name" value="HisK_dim/P_dom"/>
</dbReference>
<dbReference type="PANTHER" id="PTHR43047:SF72">
    <property type="entry name" value="OSMOSENSING HISTIDINE PROTEIN KINASE SLN1"/>
    <property type="match status" value="1"/>
</dbReference>
<evidence type="ECO:0000256" key="3">
    <source>
        <dbReference type="ARBA" id="ARBA00022553"/>
    </source>
</evidence>
<dbReference type="CDD" id="cd00082">
    <property type="entry name" value="HisKA"/>
    <property type="match status" value="1"/>
</dbReference>
<keyword evidence="3" id="KW-0597">Phosphoprotein</keyword>
<reference evidence="11 12" key="1">
    <citation type="submission" date="2016-10" db="EMBL/GenBank/DDBJ databases">
        <authorList>
            <person name="Varghese N."/>
            <person name="Submissions S."/>
        </authorList>
    </citation>
    <scope>NUCLEOTIDE SEQUENCE [LARGE SCALE GENOMIC DNA]</scope>
    <source>
        <strain evidence="11 12">Mar_2010_102</strain>
    </source>
</reference>
<protein>
    <recommendedName>
        <fullName evidence="2">histidine kinase</fullName>
        <ecNumber evidence="2">2.7.13.3</ecNumber>
    </recommendedName>
</protein>
<dbReference type="FunFam" id="3.30.565.10:FF:000006">
    <property type="entry name" value="Sensor histidine kinase WalK"/>
    <property type="match status" value="1"/>
</dbReference>
<dbReference type="InterPro" id="IPR035965">
    <property type="entry name" value="PAS-like_dom_sf"/>
</dbReference>
<dbReference type="SMART" id="SM00387">
    <property type="entry name" value="HATPase_c"/>
    <property type="match status" value="1"/>
</dbReference>